<reference evidence="1" key="1">
    <citation type="journal article" date="2022" name="bioRxiv">
        <title>Sequencing and chromosome-scale assembly of the giantPleurodeles waltlgenome.</title>
        <authorList>
            <person name="Brown T."/>
            <person name="Elewa A."/>
            <person name="Iarovenko S."/>
            <person name="Subramanian E."/>
            <person name="Araus A.J."/>
            <person name="Petzold A."/>
            <person name="Susuki M."/>
            <person name="Suzuki K.-i.T."/>
            <person name="Hayashi T."/>
            <person name="Toyoda A."/>
            <person name="Oliveira C."/>
            <person name="Osipova E."/>
            <person name="Leigh N.D."/>
            <person name="Simon A."/>
            <person name="Yun M.H."/>
        </authorList>
    </citation>
    <scope>NUCLEOTIDE SEQUENCE</scope>
    <source>
        <strain evidence="1">20211129_DDA</strain>
        <tissue evidence="1">Liver</tissue>
    </source>
</reference>
<keyword evidence="2" id="KW-1185">Reference proteome</keyword>
<dbReference type="Proteomes" id="UP001066276">
    <property type="component" value="Chromosome 10"/>
</dbReference>
<gene>
    <name evidence="1" type="ORF">NDU88_005995</name>
</gene>
<evidence type="ECO:0000313" key="2">
    <source>
        <dbReference type="Proteomes" id="UP001066276"/>
    </source>
</evidence>
<organism evidence="1 2">
    <name type="scientific">Pleurodeles waltl</name>
    <name type="common">Iberian ribbed newt</name>
    <dbReference type="NCBI Taxonomy" id="8319"/>
    <lineage>
        <taxon>Eukaryota</taxon>
        <taxon>Metazoa</taxon>
        <taxon>Chordata</taxon>
        <taxon>Craniata</taxon>
        <taxon>Vertebrata</taxon>
        <taxon>Euteleostomi</taxon>
        <taxon>Amphibia</taxon>
        <taxon>Batrachia</taxon>
        <taxon>Caudata</taxon>
        <taxon>Salamandroidea</taxon>
        <taxon>Salamandridae</taxon>
        <taxon>Pleurodelinae</taxon>
        <taxon>Pleurodeles</taxon>
    </lineage>
</organism>
<dbReference type="EMBL" id="JANPWB010000014">
    <property type="protein sequence ID" value="KAJ1100920.1"/>
    <property type="molecule type" value="Genomic_DNA"/>
</dbReference>
<protein>
    <submittedName>
        <fullName evidence="1">Uncharacterized protein</fullName>
    </submittedName>
</protein>
<proteinExistence type="predicted"/>
<name>A0AAV7MAZ7_PLEWA</name>
<sequence length="155" mass="16898">MSPPSCISLIGKVVWNAHSISLCLPPVLHCLPEFGHSSRVGTAPVPLNMGLWAWLQYSGLCLSGLQSPNLPRQPHLLEELCSSQLRPRWITSALLGVRASADLGVYFGSHACFARGSTVSVSFQHRRLEALAVLRALRFTAPPQLPIHSGGRHFE</sequence>
<comment type="caution">
    <text evidence="1">The sequence shown here is derived from an EMBL/GenBank/DDBJ whole genome shotgun (WGS) entry which is preliminary data.</text>
</comment>
<evidence type="ECO:0000313" key="1">
    <source>
        <dbReference type="EMBL" id="KAJ1100920.1"/>
    </source>
</evidence>
<dbReference type="AlphaFoldDB" id="A0AAV7MAZ7"/>
<accession>A0AAV7MAZ7</accession>